<protein>
    <recommendedName>
        <fullName evidence="7">Alpha-type protein kinase domain-containing protein</fullName>
    </recommendedName>
</protein>
<dbReference type="InterPro" id="IPR011009">
    <property type="entry name" value="Kinase-like_dom_sf"/>
</dbReference>
<dbReference type="Pfam" id="PF02816">
    <property type="entry name" value="Alpha_kinase"/>
    <property type="match status" value="1"/>
</dbReference>
<dbReference type="InterPro" id="IPR004166">
    <property type="entry name" value="a-kinase_dom"/>
</dbReference>
<keyword evidence="2" id="KW-0808">Transferase</keyword>
<evidence type="ECO:0000259" key="7">
    <source>
        <dbReference type="PROSITE" id="PS51158"/>
    </source>
</evidence>
<keyword evidence="5" id="KW-0067">ATP-binding</keyword>
<feature type="region of interest" description="Disordered" evidence="6">
    <location>
        <begin position="575"/>
        <end position="607"/>
    </location>
</feature>
<dbReference type="PROSITE" id="PS51158">
    <property type="entry name" value="ALPHA_KINASE"/>
    <property type="match status" value="1"/>
</dbReference>
<dbReference type="InterPro" id="IPR019446">
    <property type="entry name" value="BMT5-like"/>
</dbReference>
<dbReference type="Gene3D" id="3.40.50.410">
    <property type="entry name" value="von Willebrand factor, type A domain"/>
    <property type="match status" value="1"/>
</dbReference>
<evidence type="ECO:0000313" key="8">
    <source>
        <dbReference type="EMBL" id="CAJ1376382.1"/>
    </source>
</evidence>
<evidence type="ECO:0000256" key="6">
    <source>
        <dbReference type="SAM" id="MobiDB-lite"/>
    </source>
</evidence>
<keyword evidence="3" id="KW-0547">Nucleotide-binding</keyword>
<dbReference type="SUPFAM" id="SSF53300">
    <property type="entry name" value="vWA-like"/>
    <property type="match status" value="1"/>
</dbReference>
<dbReference type="InterPro" id="IPR036465">
    <property type="entry name" value="vWFA_dom_sf"/>
</dbReference>
<gene>
    <name evidence="8" type="ORF">EVOR1521_LOCUS5462</name>
</gene>
<evidence type="ECO:0000313" key="9">
    <source>
        <dbReference type="Proteomes" id="UP001178507"/>
    </source>
</evidence>
<keyword evidence="9" id="KW-1185">Reference proteome</keyword>
<reference evidence="8" key="1">
    <citation type="submission" date="2023-08" db="EMBL/GenBank/DDBJ databases">
        <authorList>
            <person name="Chen Y."/>
            <person name="Shah S."/>
            <person name="Dougan E. K."/>
            <person name="Thang M."/>
            <person name="Chan C."/>
        </authorList>
    </citation>
    <scope>NUCLEOTIDE SEQUENCE</scope>
</reference>
<accession>A0AA36MRD4</accession>
<keyword evidence="1" id="KW-0723">Serine/threonine-protein kinase</keyword>
<dbReference type="EMBL" id="CAUJNA010000390">
    <property type="protein sequence ID" value="CAJ1376382.1"/>
    <property type="molecule type" value="Genomic_DNA"/>
</dbReference>
<dbReference type="InterPro" id="IPR051852">
    <property type="entry name" value="Alpha-type_PK"/>
</dbReference>
<feature type="domain" description="Alpha-type protein kinase" evidence="7">
    <location>
        <begin position="287"/>
        <end position="549"/>
    </location>
</feature>
<dbReference type="Proteomes" id="UP001178507">
    <property type="component" value="Unassembled WGS sequence"/>
</dbReference>
<dbReference type="CDD" id="cd04515">
    <property type="entry name" value="Alpha_kinase"/>
    <property type="match status" value="1"/>
</dbReference>
<feature type="compositionally biased region" description="Basic and acidic residues" evidence="6">
    <location>
        <begin position="582"/>
        <end position="607"/>
    </location>
</feature>
<evidence type="ECO:0000256" key="2">
    <source>
        <dbReference type="ARBA" id="ARBA00022679"/>
    </source>
</evidence>
<evidence type="ECO:0000256" key="4">
    <source>
        <dbReference type="ARBA" id="ARBA00022777"/>
    </source>
</evidence>
<name>A0AA36MRD4_9DINO</name>
<dbReference type="AlphaFoldDB" id="A0AA36MRD4"/>
<dbReference type="GO" id="GO:0070042">
    <property type="term" value="F:rRNA (uridine-N3-)-methyltransferase activity"/>
    <property type="evidence" value="ECO:0007669"/>
    <property type="project" value="InterPro"/>
</dbReference>
<dbReference type="PANTHER" id="PTHR45992">
    <property type="entry name" value="EUKARYOTIC ELONGATION FACTOR 2 KINASE-RELATED"/>
    <property type="match status" value="1"/>
</dbReference>
<dbReference type="Gene3D" id="3.20.200.10">
    <property type="entry name" value="MHCK/EF2 kinase"/>
    <property type="match status" value="1"/>
</dbReference>
<proteinExistence type="predicted"/>
<comment type="caution">
    <text evidence="8">The sequence shown here is derived from an EMBL/GenBank/DDBJ whole genome shotgun (WGS) entry which is preliminary data.</text>
</comment>
<evidence type="ECO:0000256" key="5">
    <source>
        <dbReference type="ARBA" id="ARBA00022840"/>
    </source>
</evidence>
<dbReference type="SMART" id="SM00811">
    <property type="entry name" value="Alpha_kinase"/>
    <property type="match status" value="1"/>
</dbReference>
<dbReference type="GO" id="GO:0005524">
    <property type="term" value="F:ATP binding"/>
    <property type="evidence" value="ECO:0007669"/>
    <property type="project" value="UniProtKB-KW"/>
</dbReference>
<dbReference type="SUPFAM" id="SSF56112">
    <property type="entry name" value="Protein kinase-like (PK-like)"/>
    <property type="match status" value="1"/>
</dbReference>
<dbReference type="GO" id="GO:0004674">
    <property type="term" value="F:protein serine/threonine kinase activity"/>
    <property type="evidence" value="ECO:0007669"/>
    <property type="project" value="UniProtKB-KW"/>
</dbReference>
<evidence type="ECO:0000256" key="1">
    <source>
        <dbReference type="ARBA" id="ARBA00022527"/>
    </source>
</evidence>
<dbReference type="GO" id="GO:0070475">
    <property type="term" value="P:rRNA base methylation"/>
    <property type="evidence" value="ECO:0007669"/>
    <property type="project" value="InterPro"/>
</dbReference>
<sequence>MADEDGFKSSDGEVCRNVDELQKWMDASSSEGDASWDSECDSEEAQDVLGELKTFPKPCHVDQAVSKLLFIDMSASMKKADVRHIGGGLLRRIDAARHVLKQLVSQQQSSGAIGDLYSIVTFSKGSYAIPLQHRSASEAVVALSKDESFIPCGPICYETLLAPLKKLVMPGLKTQVVFLSDGCPSSLQPRMLPDLQLVAASYPGLAIHTVGLGQCDFSILQQIAQIARGSFSQACCDMNNLVNTITSLSKTMTCTRQDSSAERPVREVAFDSARRYVAGAIRSWSRACRISFRLWNGQLLQGQSKPARVAMHKNPFMQGGMRFVHRFADESISRSMVAKFSKYPQDDNSLSYVEAFVKNTKQTRILGKKFHEALRKTWQTWRAPADGKRQQKQQGRPKRWAAFNVHDDVPRLVSCAQCFVYEGAVHGAPSDVFVAEAFLRGSEQQGFVKWINNRGEILVPASSANYSMAPEAFAHFCLDSTNGRMMASDLQGVLRAGYGPCRRVHLTDPQMLSLEQEFGPADLGQSAMQKFRSLHTCNQLCKKLHLSSLTSIARPPRVRNSIGRKDASASVPVVPPLGAMRAETRGRSPGRREKYPEPEADLAQRQKETVKPLDLLLTSTQDASKKALFVGEYTHLFTAAAAKLVTQKLSEAERLNWTSTELRWPAGALQAELKRSVEWLRRCGVTAMDGVDATQLPNHSPGQLAAAIWVMPFPRGKAARSRSSELKDAIQDLIQGFVKSVANFLDLQAEGGVGGKVSIILLAHQHLAWKLPTELSTAKGPFLREVFWMDLAPLLRLGYHPRFGDERDASRTARYHENDEVVVVQWRRKRGDGDRPGGMTDQRVRSESARSRSRSCSSNR</sequence>
<organism evidence="8 9">
    <name type="scientific">Effrenium voratum</name>
    <dbReference type="NCBI Taxonomy" id="2562239"/>
    <lineage>
        <taxon>Eukaryota</taxon>
        <taxon>Sar</taxon>
        <taxon>Alveolata</taxon>
        <taxon>Dinophyceae</taxon>
        <taxon>Suessiales</taxon>
        <taxon>Symbiodiniaceae</taxon>
        <taxon>Effrenium</taxon>
    </lineage>
</organism>
<evidence type="ECO:0000256" key="3">
    <source>
        <dbReference type="ARBA" id="ARBA00022741"/>
    </source>
</evidence>
<keyword evidence="4" id="KW-0418">Kinase</keyword>
<dbReference type="Pfam" id="PF10354">
    <property type="entry name" value="BMT5-like"/>
    <property type="match status" value="1"/>
</dbReference>
<feature type="region of interest" description="Disordered" evidence="6">
    <location>
        <begin position="827"/>
        <end position="860"/>
    </location>
</feature>